<dbReference type="STRING" id="1618756.UV12_C0008G0043"/>
<keyword evidence="1" id="KW-0472">Membrane</keyword>
<proteinExistence type="predicted"/>
<reference evidence="2 3" key="1">
    <citation type="journal article" date="2015" name="Nature">
        <title>rRNA introns, odd ribosomes, and small enigmatic genomes across a large radiation of phyla.</title>
        <authorList>
            <person name="Brown C.T."/>
            <person name="Hug L.A."/>
            <person name="Thomas B.C."/>
            <person name="Sharon I."/>
            <person name="Castelle C.J."/>
            <person name="Singh A."/>
            <person name="Wilkins M.J."/>
            <person name="Williams K.H."/>
            <person name="Banfield J.F."/>
        </authorList>
    </citation>
    <scope>NUCLEOTIDE SEQUENCE [LARGE SCALE GENOMIC DNA]</scope>
</reference>
<accession>A0A0G0ZF53</accession>
<organism evidence="2 3">
    <name type="scientific">Candidatus Nomurabacteria bacterium GW2011_GWC2_42_20</name>
    <dbReference type="NCBI Taxonomy" id="1618756"/>
    <lineage>
        <taxon>Bacteria</taxon>
        <taxon>Candidatus Nomuraibacteriota</taxon>
    </lineage>
</organism>
<name>A0A0G0ZF53_9BACT</name>
<evidence type="ECO:0000313" key="3">
    <source>
        <dbReference type="Proteomes" id="UP000034704"/>
    </source>
</evidence>
<protein>
    <submittedName>
        <fullName evidence="2">Uncharacterized protein</fullName>
    </submittedName>
</protein>
<dbReference type="AlphaFoldDB" id="A0A0G0ZF53"/>
<sequence length="78" mass="8700">MSNEVQFDFDEDQSPEYRRQGSKLTRLVVKWSGGRIDEAQANYVLLGIALVAFTLSFLLLPSSAEISPPQIPPTLSFL</sequence>
<comment type="caution">
    <text evidence="2">The sequence shown here is derived from an EMBL/GenBank/DDBJ whole genome shotgun (WGS) entry which is preliminary data.</text>
</comment>
<feature type="transmembrane region" description="Helical" evidence="1">
    <location>
        <begin position="41"/>
        <end position="60"/>
    </location>
</feature>
<dbReference type="EMBL" id="LCDG01000008">
    <property type="protein sequence ID" value="KKS47375.1"/>
    <property type="molecule type" value="Genomic_DNA"/>
</dbReference>
<keyword evidence="1" id="KW-1133">Transmembrane helix</keyword>
<dbReference type="Proteomes" id="UP000034704">
    <property type="component" value="Unassembled WGS sequence"/>
</dbReference>
<gene>
    <name evidence="2" type="ORF">UV12_C0008G0043</name>
</gene>
<evidence type="ECO:0000313" key="2">
    <source>
        <dbReference type="EMBL" id="KKS47375.1"/>
    </source>
</evidence>
<keyword evidence="1" id="KW-0812">Transmembrane</keyword>
<evidence type="ECO:0000256" key="1">
    <source>
        <dbReference type="SAM" id="Phobius"/>
    </source>
</evidence>